<keyword evidence="10" id="KW-0238">DNA-binding</keyword>
<keyword evidence="6" id="KW-0227">DNA damage</keyword>
<dbReference type="Pfam" id="PF06827">
    <property type="entry name" value="zf-FPG_IleRS"/>
    <property type="match status" value="1"/>
</dbReference>
<keyword evidence="12" id="KW-0456">Lyase</keyword>
<evidence type="ECO:0000256" key="3">
    <source>
        <dbReference type="ARBA" id="ARBA00009409"/>
    </source>
</evidence>
<dbReference type="EMBL" id="UOEK01000309">
    <property type="protein sequence ID" value="VAW05082.1"/>
    <property type="molecule type" value="Genomic_DNA"/>
</dbReference>
<dbReference type="NCBIfam" id="TIGR00577">
    <property type="entry name" value="fpg"/>
    <property type="match status" value="1"/>
</dbReference>
<evidence type="ECO:0000313" key="18">
    <source>
        <dbReference type="EMBL" id="VAW05082.1"/>
    </source>
</evidence>
<evidence type="ECO:0000259" key="17">
    <source>
        <dbReference type="PROSITE" id="PS51068"/>
    </source>
</evidence>
<dbReference type="HAMAP" id="MF_00103">
    <property type="entry name" value="Fapy_DNA_glycosyl"/>
    <property type="match status" value="1"/>
</dbReference>
<dbReference type="SUPFAM" id="SSF57716">
    <property type="entry name" value="Glucocorticoid receptor-like (DNA-binding domain)"/>
    <property type="match status" value="1"/>
</dbReference>
<keyword evidence="13" id="KW-0511">Multifunctional enzyme</keyword>
<sequence length="280" mass="31482">MPELPEVETTRRSIEPILAGRRIVEVVVGRDRVLRRQPVPELFVPRVKDNTVTAVGRLGKFLDVSLTDGISLVIHLGMSGRIEHHPDSETPHARHTQLVLTTDVGEQLRFVDPRTFGFVAALDEDERHLVFANIGRDAFTDLPTARELREAWGRSRSPMKALLLDQKVVAGIGNIYADEILHRAKVHPLLRGEQLTSRRIAAIHAAIHDVLVDGLRWGGTSLEDLAYLLPDGRAGRFKERLAVYGKTDEPCDVCGRAIRQITVRQRSTHFCNRCQREPRA</sequence>
<dbReference type="InterPro" id="IPR015887">
    <property type="entry name" value="DNA_glyclase_Znf_dom_DNA_BS"/>
</dbReference>
<dbReference type="SMART" id="SM01232">
    <property type="entry name" value="H2TH"/>
    <property type="match status" value="1"/>
</dbReference>
<keyword evidence="14 18" id="KW-0326">Glycosidase</keyword>
<evidence type="ECO:0000256" key="4">
    <source>
        <dbReference type="ARBA" id="ARBA00011245"/>
    </source>
</evidence>
<keyword evidence="5" id="KW-0479">Metal-binding</keyword>
<dbReference type="FunFam" id="1.10.8.50:FF:000003">
    <property type="entry name" value="Formamidopyrimidine-DNA glycosylase"/>
    <property type="match status" value="1"/>
</dbReference>
<evidence type="ECO:0000256" key="5">
    <source>
        <dbReference type="ARBA" id="ARBA00022723"/>
    </source>
</evidence>
<evidence type="ECO:0000256" key="9">
    <source>
        <dbReference type="ARBA" id="ARBA00022833"/>
    </source>
</evidence>
<dbReference type="InterPro" id="IPR035937">
    <property type="entry name" value="FPG_N"/>
</dbReference>
<dbReference type="AlphaFoldDB" id="A0A3B0SS29"/>
<evidence type="ECO:0000256" key="10">
    <source>
        <dbReference type="ARBA" id="ARBA00023125"/>
    </source>
</evidence>
<evidence type="ECO:0000256" key="6">
    <source>
        <dbReference type="ARBA" id="ARBA00022763"/>
    </source>
</evidence>
<dbReference type="InterPro" id="IPR020629">
    <property type="entry name" value="FPG_Glyclase"/>
</dbReference>
<evidence type="ECO:0000259" key="16">
    <source>
        <dbReference type="PROSITE" id="PS51066"/>
    </source>
</evidence>
<dbReference type="InterPro" id="IPR015886">
    <property type="entry name" value="H2TH_FPG"/>
</dbReference>
<feature type="domain" description="FPG-type" evidence="16">
    <location>
        <begin position="242"/>
        <end position="276"/>
    </location>
</feature>
<dbReference type="GO" id="GO:0003684">
    <property type="term" value="F:damaged DNA binding"/>
    <property type="evidence" value="ECO:0007669"/>
    <property type="project" value="InterPro"/>
</dbReference>
<comment type="similarity">
    <text evidence="3">Belongs to the FPG family.</text>
</comment>
<evidence type="ECO:0000256" key="2">
    <source>
        <dbReference type="ARBA" id="ARBA00001947"/>
    </source>
</evidence>
<organism evidence="18">
    <name type="scientific">hydrothermal vent metagenome</name>
    <dbReference type="NCBI Taxonomy" id="652676"/>
    <lineage>
        <taxon>unclassified sequences</taxon>
        <taxon>metagenomes</taxon>
        <taxon>ecological metagenomes</taxon>
    </lineage>
</organism>
<keyword evidence="7" id="KW-0863">Zinc-finger</keyword>
<evidence type="ECO:0000256" key="7">
    <source>
        <dbReference type="ARBA" id="ARBA00022771"/>
    </source>
</evidence>
<evidence type="ECO:0000256" key="14">
    <source>
        <dbReference type="ARBA" id="ARBA00023295"/>
    </source>
</evidence>
<dbReference type="EC" id="3.2.2.23" evidence="18"/>
<dbReference type="GO" id="GO:0006284">
    <property type="term" value="P:base-excision repair"/>
    <property type="evidence" value="ECO:0007669"/>
    <property type="project" value="InterPro"/>
</dbReference>
<evidence type="ECO:0000256" key="12">
    <source>
        <dbReference type="ARBA" id="ARBA00023239"/>
    </source>
</evidence>
<dbReference type="InterPro" id="IPR000214">
    <property type="entry name" value="Znf_DNA_glyclase/AP_lyase"/>
</dbReference>
<protein>
    <submittedName>
        <fullName evidence="18">Formamidopyrimidine-DNA glycosylase</fullName>
        <ecNumber evidence="18">3.2.2.23</ecNumber>
    </submittedName>
</protein>
<evidence type="ECO:0000256" key="8">
    <source>
        <dbReference type="ARBA" id="ARBA00022801"/>
    </source>
</evidence>
<evidence type="ECO:0000256" key="13">
    <source>
        <dbReference type="ARBA" id="ARBA00023268"/>
    </source>
</evidence>
<evidence type="ECO:0000256" key="15">
    <source>
        <dbReference type="ARBA" id="ARBA00044632"/>
    </source>
</evidence>
<feature type="domain" description="Formamidopyrimidine-DNA glycosylase catalytic" evidence="17">
    <location>
        <begin position="2"/>
        <end position="117"/>
    </location>
</feature>
<dbReference type="InterPro" id="IPR012319">
    <property type="entry name" value="FPG_cat"/>
</dbReference>
<dbReference type="Gene3D" id="1.10.8.50">
    <property type="match status" value="1"/>
</dbReference>
<dbReference type="PANTHER" id="PTHR22993">
    <property type="entry name" value="FORMAMIDOPYRIMIDINE-DNA GLYCOSYLASE"/>
    <property type="match status" value="1"/>
</dbReference>
<comment type="catalytic activity">
    <reaction evidence="15">
        <text>2'-deoxyribonucleotide-(2'-deoxyribose 5'-phosphate)-2'-deoxyribonucleotide-DNA = a 3'-end 2'-deoxyribonucleotide-(2,3-dehydro-2,3-deoxyribose 5'-phosphate)-DNA + a 5'-end 5'-phospho-2'-deoxyribonucleoside-DNA + H(+)</text>
        <dbReference type="Rhea" id="RHEA:66592"/>
        <dbReference type="Rhea" id="RHEA-COMP:13180"/>
        <dbReference type="Rhea" id="RHEA-COMP:16897"/>
        <dbReference type="Rhea" id="RHEA-COMP:17067"/>
        <dbReference type="ChEBI" id="CHEBI:15378"/>
        <dbReference type="ChEBI" id="CHEBI:136412"/>
        <dbReference type="ChEBI" id="CHEBI:157695"/>
        <dbReference type="ChEBI" id="CHEBI:167181"/>
        <dbReference type="EC" id="4.2.99.18"/>
    </reaction>
</comment>
<keyword evidence="9" id="KW-0862">Zinc</keyword>
<dbReference type="CDD" id="cd08966">
    <property type="entry name" value="EcFpg-like_N"/>
    <property type="match status" value="1"/>
</dbReference>
<dbReference type="SUPFAM" id="SSF81624">
    <property type="entry name" value="N-terminal domain of MutM-like DNA repair proteins"/>
    <property type="match status" value="1"/>
</dbReference>
<dbReference type="NCBIfam" id="NF002211">
    <property type="entry name" value="PRK01103.1"/>
    <property type="match status" value="1"/>
</dbReference>
<accession>A0A3B0SS29</accession>
<dbReference type="PROSITE" id="PS01242">
    <property type="entry name" value="ZF_FPG_1"/>
    <property type="match status" value="1"/>
</dbReference>
<name>A0A3B0SS29_9ZZZZ</name>
<dbReference type="SMART" id="SM00898">
    <property type="entry name" value="Fapy_DNA_glyco"/>
    <property type="match status" value="1"/>
</dbReference>
<dbReference type="Gene3D" id="3.20.190.10">
    <property type="entry name" value="MutM-like, N-terminal"/>
    <property type="match status" value="1"/>
</dbReference>
<dbReference type="InterPro" id="IPR010979">
    <property type="entry name" value="Ribosomal_uS13-like_H2TH"/>
</dbReference>
<dbReference type="PROSITE" id="PS51068">
    <property type="entry name" value="FPG_CAT"/>
    <property type="match status" value="1"/>
</dbReference>
<dbReference type="GO" id="GO:0008270">
    <property type="term" value="F:zinc ion binding"/>
    <property type="evidence" value="ECO:0007669"/>
    <property type="project" value="UniProtKB-KW"/>
</dbReference>
<keyword evidence="11" id="KW-0234">DNA repair</keyword>
<comment type="subunit">
    <text evidence="4">Monomer.</text>
</comment>
<dbReference type="SUPFAM" id="SSF46946">
    <property type="entry name" value="S13-like H2TH domain"/>
    <property type="match status" value="1"/>
</dbReference>
<comment type="catalytic activity">
    <reaction evidence="1">
        <text>Hydrolysis of DNA containing ring-opened 7-methylguanine residues, releasing 2,6-diamino-4-hydroxy-5-(N-methyl)formamidopyrimidine.</text>
        <dbReference type="EC" id="3.2.2.23"/>
    </reaction>
</comment>
<evidence type="ECO:0000256" key="1">
    <source>
        <dbReference type="ARBA" id="ARBA00001668"/>
    </source>
</evidence>
<dbReference type="InterPro" id="IPR010663">
    <property type="entry name" value="Znf_FPG/IleRS"/>
</dbReference>
<keyword evidence="8 18" id="KW-0378">Hydrolase</keyword>
<comment type="cofactor">
    <cofactor evidence="2">
        <name>Zn(2+)</name>
        <dbReference type="ChEBI" id="CHEBI:29105"/>
    </cofactor>
</comment>
<dbReference type="Pfam" id="PF01149">
    <property type="entry name" value="Fapy_DNA_glyco"/>
    <property type="match status" value="1"/>
</dbReference>
<dbReference type="PANTHER" id="PTHR22993:SF9">
    <property type="entry name" value="FORMAMIDOPYRIMIDINE-DNA GLYCOSYLASE"/>
    <property type="match status" value="1"/>
</dbReference>
<proteinExistence type="inferred from homology"/>
<gene>
    <name evidence="18" type="ORF">MNBD_ACTINO02-1405</name>
</gene>
<dbReference type="PROSITE" id="PS51066">
    <property type="entry name" value="ZF_FPG_2"/>
    <property type="match status" value="1"/>
</dbReference>
<evidence type="ECO:0000256" key="11">
    <source>
        <dbReference type="ARBA" id="ARBA00023204"/>
    </source>
</evidence>
<dbReference type="GO" id="GO:0140078">
    <property type="term" value="F:class I DNA-(apurinic or apyrimidinic site) endonuclease activity"/>
    <property type="evidence" value="ECO:0007669"/>
    <property type="project" value="UniProtKB-EC"/>
</dbReference>
<dbReference type="GO" id="GO:0034039">
    <property type="term" value="F:8-oxo-7,8-dihydroguanine DNA N-glycosylase activity"/>
    <property type="evidence" value="ECO:0007669"/>
    <property type="project" value="TreeGrafter"/>
</dbReference>
<dbReference type="Pfam" id="PF06831">
    <property type="entry name" value="H2TH"/>
    <property type="match status" value="1"/>
</dbReference>
<reference evidence="18" key="1">
    <citation type="submission" date="2018-06" db="EMBL/GenBank/DDBJ databases">
        <authorList>
            <person name="Zhirakovskaya E."/>
        </authorList>
    </citation>
    <scope>NUCLEOTIDE SEQUENCE</scope>
</reference>